<protein>
    <recommendedName>
        <fullName evidence="2">Small acidic protein</fullName>
    </recommendedName>
</protein>
<evidence type="ECO:0000256" key="1">
    <source>
        <dbReference type="ARBA" id="ARBA00006502"/>
    </source>
</evidence>
<accession>A0AAE0XMU1</accession>
<name>A0AAE0XMU1_9GAST</name>
<evidence type="ECO:0000313" key="6">
    <source>
        <dbReference type="Proteomes" id="UP001283361"/>
    </source>
</evidence>
<evidence type="ECO:0000256" key="2">
    <source>
        <dbReference type="ARBA" id="ARBA00016161"/>
    </source>
</evidence>
<organism evidence="5 6">
    <name type="scientific">Elysia crispata</name>
    <name type="common">lettuce slug</name>
    <dbReference type="NCBI Taxonomy" id="231223"/>
    <lineage>
        <taxon>Eukaryota</taxon>
        <taxon>Metazoa</taxon>
        <taxon>Spiralia</taxon>
        <taxon>Lophotrochozoa</taxon>
        <taxon>Mollusca</taxon>
        <taxon>Gastropoda</taxon>
        <taxon>Heterobranchia</taxon>
        <taxon>Euthyneura</taxon>
        <taxon>Panpulmonata</taxon>
        <taxon>Sacoglossa</taxon>
        <taxon>Placobranchoidea</taxon>
        <taxon>Plakobranchidae</taxon>
        <taxon>Elysia</taxon>
    </lineage>
</organism>
<dbReference type="EMBL" id="JAWDGP010008026">
    <property type="protein sequence ID" value="KAK3696979.1"/>
    <property type="molecule type" value="Genomic_DNA"/>
</dbReference>
<dbReference type="PANTHER" id="PTHR22175">
    <property type="entry name" value="SMALL ACIDIC PROTEIN-RELATED"/>
    <property type="match status" value="1"/>
</dbReference>
<feature type="compositionally biased region" description="Polar residues" evidence="3">
    <location>
        <begin position="1"/>
        <end position="14"/>
    </location>
</feature>
<proteinExistence type="inferred from homology"/>
<evidence type="ECO:0000256" key="3">
    <source>
        <dbReference type="SAM" id="MobiDB-lite"/>
    </source>
</evidence>
<reference evidence="5" key="1">
    <citation type="journal article" date="2023" name="G3 (Bethesda)">
        <title>A reference genome for the long-term kleptoplast-retaining sea slug Elysia crispata morphotype clarki.</title>
        <authorList>
            <person name="Eastman K.E."/>
            <person name="Pendleton A.L."/>
            <person name="Shaikh M.A."/>
            <person name="Suttiyut T."/>
            <person name="Ogas R."/>
            <person name="Tomko P."/>
            <person name="Gavelis G."/>
            <person name="Widhalm J.R."/>
            <person name="Wisecaver J.H."/>
        </authorList>
    </citation>
    <scope>NUCLEOTIDE SEQUENCE</scope>
    <source>
        <strain evidence="5">ECLA1</strain>
    </source>
</reference>
<gene>
    <name evidence="5" type="ORF">RRG08_023169</name>
</gene>
<sequence length="188" mass="20989">MSLPTTESQTSTNEKAQDDSTTEKVHSANSWETADLGDKQRNEKFLRLMGASKKEHHGKIVIGEKTTAHCRDKVAEAHLQEELEEQFSQGMEHRLAGGRKGHLGLGFHPDDEGDGKRDGGHDSTHKSAEEKTTSSNCHEEGKTEQASEQPQKDKSDDHSREKDERKRESSDKDGAHEIKKLKFVKSSS</sequence>
<evidence type="ECO:0000259" key="4">
    <source>
        <dbReference type="Pfam" id="PF15477"/>
    </source>
</evidence>
<comment type="similarity">
    <text evidence="1">Belongs to the SMAP family.</text>
</comment>
<dbReference type="InterPro" id="IPR026714">
    <property type="entry name" value="SMAP"/>
</dbReference>
<evidence type="ECO:0000313" key="5">
    <source>
        <dbReference type="EMBL" id="KAK3696979.1"/>
    </source>
</evidence>
<dbReference type="InterPro" id="IPR028124">
    <property type="entry name" value="SMAP_dom"/>
</dbReference>
<feature type="region of interest" description="Disordered" evidence="3">
    <location>
        <begin position="81"/>
        <end position="188"/>
    </location>
</feature>
<keyword evidence="6" id="KW-1185">Reference proteome</keyword>
<dbReference type="Pfam" id="PF15477">
    <property type="entry name" value="SMAP"/>
    <property type="match status" value="1"/>
</dbReference>
<dbReference type="PANTHER" id="PTHR22175:SF0">
    <property type="entry name" value="SMALL ACIDIC PROTEIN"/>
    <property type="match status" value="1"/>
</dbReference>
<feature type="compositionally biased region" description="Basic and acidic residues" evidence="3">
    <location>
        <begin position="108"/>
        <end position="180"/>
    </location>
</feature>
<dbReference type="AlphaFoldDB" id="A0AAE0XMU1"/>
<feature type="compositionally biased region" description="Basic and acidic residues" evidence="3">
    <location>
        <begin position="15"/>
        <end position="26"/>
    </location>
</feature>
<dbReference type="Proteomes" id="UP001283361">
    <property type="component" value="Unassembled WGS sequence"/>
</dbReference>
<comment type="caution">
    <text evidence="5">The sequence shown here is derived from an EMBL/GenBank/DDBJ whole genome shotgun (WGS) entry which is preliminary data.</text>
</comment>
<feature type="domain" description="Small acidic protein-like" evidence="4">
    <location>
        <begin position="31"/>
        <end position="106"/>
    </location>
</feature>
<feature type="region of interest" description="Disordered" evidence="3">
    <location>
        <begin position="1"/>
        <end position="41"/>
    </location>
</feature>